<evidence type="ECO:0000313" key="11">
    <source>
        <dbReference type="Proteomes" id="UP000019486"/>
    </source>
</evidence>
<evidence type="ECO:0000256" key="5">
    <source>
        <dbReference type="ARBA" id="ARBA00022958"/>
    </source>
</evidence>
<feature type="transmembrane region" description="Helical" evidence="9">
    <location>
        <begin position="139"/>
        <end position="159"/>
    </location>
</feature>
<dbReference type="GO" id="GO:0005886">
    <property type="term" value="C:plasma membrane"/>
    <property type="evidence" value="ECO:0007669"/>
    <property type="project" value="UniProtKB-SubCell"/>
</dbReference>
<comment type="caution">
    <text evidence="10">The sequence shown here is derived from an EMBL/GenBank/DDBJ whole genome shotgun (WGS) entry which is preliminary data.</text>
</comment>
<dbReference type="PANTHER" id="PTHR30607">
    <property type="entry name" value="POTASSIUM-TRANSPORTING ATPASE A CHAIN"/>
    <property type="match status" value="1"/>
</dbReference>
<comment type="subunit">
    <text evidence="9">The system is composed of three essential subunits: KdpA, KdpB and KdpC.</text>
</comment>
<dbReference type="HAMAP" id="MF_00275">
    <property type="entry name" value="KdpA"/>
    <property type="match status" value="1"/>
</dbReference>
<dbReference type="PANTHER" id="PTHR30607:SF2">
    <property type="entry name" value="POTASSIUM-TRANSPORTING ATPASE POTASSIUM-BINDING SUBUNIT"/>
    <property type="match status" value="1"/>
</dbReference>
<feature type="transmembrane region" description="Helical" evidence="9">
    <location>
        <begin position="531"/>
        <end position="552"/>
    </location>
</feature>
<reference evidence="10 11" key="1">
    <citation type="submission" date="2013-08" db="EMBL/GenBank/DDBJ databases">
        <title>The genome sequence of Skermanella stibiiresistens.</title>
        <authorList>
            <person name="Zhu W."/>
            <person name="Wang G."/>
        </authorList>
    </citation>
    <scope>NUCLEOTIDE SEQUENCE [LARGE SCALE GENOMIC DNA]</scope>
    <source>
        <strain evidence="10 11">SB22</strain>
    </source>
</reference>
<keyword evidence="11" id="KW-1185">Reference proteome</keyword>
<dbReference type="Proteomes" id="UP000019486">
    <property type="component" value="Unassembled WGS sequence"/>
</dbReference>
<feature type="transmembrane region" description="Helical" evidence="9">
    <location>
        <begin position="260"/>
        <end position="278"/>
    </location>
</feature>
<feature type="transmembrane region" description="Helical" evidence="9">
    <location>
        <begin position="179"/>
        <end position="198"/>
    </location>
</feature>
<feature type="transmembrane region" description="Helical" evidence="9">
    <location>
        <begin position="424"/>
        <end position="450"/>
    </location>
</feature>
<evidence type="ECO:0000256" key="9">
    <source>
        <dbReference type="HAMAP-Rule" id="MF_00275"/>
    </source>
</evidence>
<keyword evidence="8 9" id="KW-0472">Membrane</keyword>
<dbReference type="RefSeq" id="WP_037445853.1">
    <property type="nucleotide sequence ID" value="NZ_AVFL01000001.1"/>
</dbReference>
<keyword evidence="5 9" id="KW-0630">Potassium</keyword>
<dbReference type="EMBL" id="AVFL01000001">
    <property type="protein sequence ID" value="EWY42438.1"/>
    <property type="molecule type" value="Genomic_DNA"/>
</dbReference>
<evidence type="ECO:0000256" key="8">
    <source>
        <dbReference type="ARBA" id="ARBA00023136"/>
    </source>
</evidence>
<evidence type="ECO:0000256" key="4">
    <source>
        <dbReference type="ARBA" id="ARBA00022692"/>
    </source>
</evidence>
<dbReference type="PATRIC" id="fig|1385369.3.peg.84"/>
<comment type="similarity">
    <text evidence="9">Belongs to the KdpA family.</text>
</comment>
<dbReference type="NCBIfam" id="TIGR00680">
    <property type="entry name" value="kdpA"/>
    <property type="match status" value="1"/>
</dbReference>
<feature type="transmembrane region" description="Helical" evidence="9">
    <location>
        <begin position="285"/>
        <end position="305"/>
    </location>
</feature>
<evidence type="ECO:0000256" key="2">
    <source>
        <dbReference type="ARBA" id="ARBA00022475"/>
    </source>
</evidence>
<organism evidence="10 11">
    <name type="scientific">Skermanella stibiiresistens SB22</name>
    <dbReference type="NCBI Taxonomy" id="1385369"/>
    <lineage>
        <taxon>Bacteria</taxon>
        <taxon>Pseudomonadati</taxon>
        <taxon>Pseudomonadota</taxon>
        <taxon>Alphaproteobacteria</taxon>
        <taxon>Rhodospirillales</taxon>
        <taxon>Azospirillaceae</taxon>
        <taxon>Skermanella</taxon>
    </lineage>
</organism>
<evidence type="ECO:0000256" key="1">
    <source>
        <dbReference type="ARBA" id="ARBA00022448"/>
    </source>
</evidence>
<evidence type="ECO:0000256" key="6">
    <source>
        <dbReference type="ARBA" id="ARBA00022989"/>
    </source>
</evidence>
<comment type="function">
    <text evidence="9">Part of the high-affinity ATP-driven potassium transport (or Kdp) system, which catalyzes the hydrolysis of ATP coupled with the electrogenic transport of potassium into the cytoplasm. This subunit binds the extracellular potassium ions and delivers the ions to the membrane domain of KdpB through an intramembrane tunnel.</text>
</comment>
<feature type="transmembrane region" description="Helical" evidence="9">
    <location>
        <begin position="6"/>
        <end position="28"/>
    </location>
</feature>
<dbReference type="InterPro" id="IPR004623">
    <property type="entry name" value="KdpA"/>
</dbReference>
<keyword evidence="2 9" id="KW-1003">Cell membrane</keyword>
<feature type="transmembrane region" description="Helical" evidence="9">
    <location>
        <begin position="66"/>
        <end position="85"/>
    </location>
</feature>
<proteinExistence type="inferred from homology"/>
<dbReference type="STRING" id="1385369.N825_00415"/>
<dbReference type="GO" id="GO:0030955">
    <property type="term" value="F:potassium ion binding"/>
    <property type="evidence" value="ECO:0007669"/>
    <property type="project" value="UniProtKB-UniRule"/>
</dbReference>
<keyword evidence="3 9" id="KW-0633">Potassium transport</keyword>
<evidence type="ECO:0000256" key="7">
    <source>
        <dbReference type="ARBA" id="ARBA00023065"/>
    </source>
</evidence>
<feature type="transmembrane region" description="Helical" evidence="9">
    <location>
        <begin position="489"/>
        <end position="510"/>
    </location>
</feature>
<keyword evidence="7 9" id="KW-0406">Ion transport</keyword>
<sequence length="574" mass="59432">MDSAGLLQIALYLVILTALTPVLGGYMARVFGAGPAPLDRVLGPVERGLYRLCGVDPAREQHWTHYAASLLAFNLLGLLALYGLLRLQHGLPLNPADMSAVAPDLAFNTAVSFTTNTNWQAYSGEAALGYLVQMTGLTVQNFVSAATGIAVLVALIRGFARRGTRTVGNFWVDLVRGTLYLLLPLSIVLALFLVWQGVPQNFDAYVTAQTLEGGQQVIAQGPAASQIAIKQIGSNGGGFFGVNSAHPYENPTPATNLVEMLFLLALAAGLTDTFGRMVGDRRQGWAIFAAMGVMLVIGIGVATWAESATNPALIAAGVDGLGGNMEGKEVRFGVANSALWAVATTAASNGSVNAMHDSFMPLGGMVPMVNMMLGEVVFGGVGAGLYGMMIFVLLAVFIAGLMVGRTPEYLGKKIEAKEIKLAMIAALTVPFGVLGLSALTLVVPAAAASIQDAGPHGLSEVLYAYASGTGNNGSAFGGFGANTPFHNTALAVAMLFGRFLVILPVLAIAGTLAAKKTLPASAGTFPTHGPLFVGLLIGVVLIVGGLTFFPALSLGPIVEHLLMTQGISFTGAPQ</sequence>
<dbReference type="PIRSF" id="PIRSF001294">
    <property type="entry name" value="K_ATPaseA"/>
    <property type="match status" value="1"/>
</dbReference>
<accession>W9HEV6</accession>
<protein>
    <recommendedName>
        <fullName evidence="9">Potassium-transporting ATPase potassium-binding subunit</fullName>
    </recommendedName>
    <alternativeName>
        <fullName evidence="9">ATP phosphohydrolase [potassium-transporting] A chain</fullName>
    </alternativeName>
    <alternativeName>
        <fullName evidence="9">Potassium-binding and translocating subunit A</fullName>
    </alternativeName>
    <alternativeName>
        <fullName evidence="9">Potassium-translocating ATPase A chain</fullName>
    </alternativeName>
</protein>
<keyword evidence="4 9" id="KW-0812">Transmembrane</keyword>
<name>W9HEV6_9PROT</name>
<dbReference type="GO" id="GO:0008556">
    <property type="term" value="F:P-type potassium transmembrane transporter activity"/>
    <property type="evidence" value="ECO:0007669"/>
    <property type="project" value="InterPro"/>
</dbReference>
<evidence type="ECO:0000256" key="3">
    <source>
        <dbReference type="ARBA" id="ARBA00022538"/>
    </source>
</evidence>
<keyword evidence="6 9" id="KW-1133">Transmembrane helix</keyword>
<evidence type="ECO:0000313" key="10">
    <source>
        <dbReference type="EMBL" id="EWY42438.1"/>
    </source>
</evidence>
<gene>
    <name evidence="9" type="primary">kdpA</name>
    <name evidence="10" type="ORF">N825_00415</name>
</gene>
<keyword evidence="1 9" id="KW-0813">Transport</keyword>
<dbReference type="OrthoDB" id="9763796at2"/>
<feature type="transmembrane region" description="Helical" evidence="9">
    <location>
        <begin position="376"/>
        <end position="403"/>
    </location>
</feature>
<dbReference type="Pfam" id="PF03814">
    <property type="entry name" value="KdpA"/>
    <property type="match status" value="1"/>
</dbReference>
<comment type="subcellular location">
    <subcellularLocation>
        <location evidence="9">Cell membrane</location>
        <topology evidence="9">Multi-pass membrane protein</topology>
    </subcellularLocation>
</comment>
<dbReference type="AlphaFoldDB" id="W9HEV6"/>